<dbReference type="AlphaFoldDB" id="A0A438HMM4"/>
<name>A0A438HMM4_VITVI</name>
<sequence>MLGEEKSTGKKKGEERKVGLSLEGLEARFGEVQDGLHWMELGMADKLRHLEETLNRLSDVLLANQEPPNHGNPNQEGHNGRRLVNTLEAQKVSLASYHLEGEANQWWQWIHRTFQEERRVLSWADFEDEL</sequence>
<evidence type="ECO:0008006" key="3">
    <source>
        <dbReference type="Google" id="ProtNLM"/>
    </source>
</evidence>
<protein>
    <recommendedName>
        <fullName evidence="3">Retrotransposon gag domain-containing protein</fullName>
    </recommendedName>
</protein>
<gene>
    <name evidence="1" type="ORF">CK203_033444</name>
</gene>
<accession>A0A438HMM4</accession>
<evidence type="ECO:0000313" key="1">
    <source>
        <dbReference type="EMBL" id="RVW85692.1"/>
    </source>
</evidence>
<dbReference type="EMBL" id="QGNW01000201">
    <property type="protein sequence ID" value="RVW85692.1"/>
    <property type="molecule type" value="Genomic_DNA"/>
</dbReference>
<proteinExistence type="predicted"/>
<reference evidence="1 2" key="1">
    <citation type="journal article" date="2018" name="PLoS Genet.">
        <title>Population sequencing reveals clonal diversity and ancestral inbreeding in the grapevine cultivar Chardonnay.</title>
        <authorList>
            <person name="Roach M.J."/>
            <person name="Johnson D.L."/>
            <person name="Bohlmann J."/>
            <person name="van Vuuren H.J."/>
            <person name="Jones S.J."/>
            <person name="Pretorius I.S."/>
            <person name="Schmidt S.A."/>
            <person name="Borneman A.R."/>
        </authorList>
    </citation>
    <scope>NUCLEOTIDE SEQUENCE [LARGE SCALE GENOMIC DNA]</scope>
    <source>
        <strain evidence="2">cv. Chardonnay</strain>
        <tissue evidence="1">Leaf</tissue>
    </source>
</reference>
<comment type="caution">
    <text evidence="1">The sequence shown here is derived from an EMBL/GenBank/DDBJ whole genome shotgun (WGS) entry which is preliminary data.</text>
</comment>
<evidence type="ECO:0000313" key="2">
    <source>
        <dbReference type="Proteomes" id="UP000288805"/>
    </source>
</evidence>
<organism evidence="1 2">
    <name type="scientific">Vitis vinifera</name>
    <name type="common">Grape</name>
    <dbReference type="NCBI Taxonomy" id="29760"/>
    <lineage>
        <taxon>Eukaryota</taxon>
        <taxon>Viridiplantae</taxon>
        <taxon>Streptophyta</taxon>
        <taxon>Embryophyta</taxon>
        <taxon>Tracheophyta</taxon>
        <taxon>Spermatophyta</taxon>
        <taxon>Magnoliopsida</taxon>
        <taxon>eudicotyledons</taxon>
        <taxon>Gunneridae</taxon>
        <taxon>Pentapetalae</taxon>
        <taxon>rosids</taxon>
        <taxon>Vitales</taxon>
        <taxon>Vitaceae</taxon>
        <taxon>Viteae</taxon>
        <taxon>Vitis</taxon>
    </lineage>
</organism>
<dbReference type="Proteomes" id="UP000288805">
    <property type="component" value="Unassembled WGS sequence"/>
</dbReference>